<reference evidence="2" key="1">
    <citation type="journal article" date="2019" name="Int. J. Syst. Evol. Microbiol.">
        <title>The Global Catalogue of Microorganisms (GCM) 10K type strain sequencing project: providing services to taxonomists for standard genome sequencing and annotation.</title>
        <authorList>
            <consortium name="The Broad Institute Genomics Platform"/>
            <consortium name="The Broad Institute Genome Sequencing Center for Infectious Disease"/>
            <person name="Wu L."/>
            <person name="Ma J."/>
        </authorList>
    </citation>
    <scope>NUCLEOTIDE SEQUENCE [LARGE SCALE GENOMIC DNA]</scope>
    <source>
        <strain evidence="2">JCM 16578</strain>
    </source>
</reference>
<sequence>MAAAVPSEQRMANQIAANLRHVPGDEAAEAIAGHIRRFWDPRMRARLLELVETGSDGLDPVVVAAAGLLTRSQEAPTG</sequence>
<accession>A0ABP7K1R2</accession>
<comment type="caution">
    <text evidence="1">The sequence shown here is derived from an EMBL/GenBank/DDBJ whole genome shotgun (WGS) entry which is preliminary data.</text>
</comment>
<protein>
    <submittedName>
        <fullName evidence="1">Formate dehydrogenase subunit delta</fullName>
    </submittedName>
</protein>
<dbReference type="Proteomes" id="UP001501563">
    <property type="component" value="Unassembled WGS sequence"/>
</dbReference>
<name>A0ABP7K1R2_9ACTN</name>
<dbReference type="EMBL" id="BAAAZA010000006">
    <property type="protein sequence ID" value="GAA3862732.1"/>
    <property type="molecule type" value="Genomic_DNA"/>
</dbReference>
<gene>
    <name evidence="1" type="ORF">GCM10022207_28130</name>
</gene>
<dbReference type="Pfam" id="PF11390">
    <property type="entry name" value="FdsD"/>
    <property type="match status" value="1"/>
</dbReference>
<organism evidence="1 2">
    <name type="scientific">Streptomyces lannensis</name>
    <dbReference type="NCBI Taxonomy" id="766498"/>
    <lineage>
        <taxon>Bacteria</taxon>
        <taxon>Bacillati</taxon>
        <taxon>Actinomycetota</taxon>
        <taxon>Actinomycetes</taxon>
        <taxon>Kitasatosporales</taxon>
        <taxon>Streptomycetaceae</taxon>
        <taxon>Streptomyces</taxon>
    </lineage>
</organism>
<keyword evidence="2" id="KW-1185">Reference proteome</keyword>
<dbReference type="InterPro" id="IPR021074">
    <property type="entry name" value="Formate_DH_dsu"/>
</dbReference>
<dbReference type="RefSeq" id="WP_345548262.1">
    <property type="nucleotide sequence ID" value="NZ_BAAAZA010000006.1"/>
</dbReference>
<evidence type="ECO:0000313" key="1">
    <source>
        <dbReference type="EMBL" id="GAA3862732.1"/>
    </source>
</evidence>
<proteinExistence type="predicted"/>
<evidence type="ECO:0000313" key="2">
    <source>
        <dbReference type="Proteomes" id="UP001501563"/>
    </source>
</evidence>